<evidence type="ECO:0000256" key="14">
    <source>
        <dbReference type="ARBA" id="ARBA00046939"/>
    </source>
</evidence>
<feature type="compositionally biased region" description="Basic and acidic residues" evidence="16">
    <location>
        <begin position="357"/>
        <end position="371"/>
    </location>
</feature>
<name>A0ABN9LMR9_9NEOB</name>
<feature type="region of interest" description="Disordered" evidence="16">
    <location>
        <begin position="515"/>
        <end position="541"/>
    </location>
</feature>
<feature type="transmembrane region" description="Helical" evidence="17">
    <location>
        <begin position="484"/>
        <end position="508"/>
    </location>
</feature>
<feature type="compositionally biased region" description="Basic residues" evidence="16">
    <location>
        <begin position="165"/>
        <end position="175"/>
    </location>
</feature>
<keyword evidence="6 15" id="KW-0812">Transmembrane</keyword>
<evidence type="ECO:0000256" key="12">
    <source>
        <dbReference type="ARBA" id="ARBA00023207"/>
    </source>
</evidence>
<protein>
    <recommendedName>
        <fullName evidence="15">Syndecan</fullName>
    </recommendedName>
</protein>
<keyword evidence="4" id="KW-0964">Secreted</keyword>
<dbReference type="InterPro" id="IPR003585">
    <property type="entry name" value="Neurexin-like"/>
</dbReference>
<dbReference type="PANTHER" id="PTHR10915:SF5">
    <property type="entry name" value="SYNDECAN-1"/>
    <property type="match status" value="1"/>
</dbReference>
<comment type="caution">
    <text evidence="19">The sequence shown here is derived from an EMBL/GenBank/DDBJ whole genome shotgun (WGS) entry which is preliminary data.</text>
</comment>
<feature type="compositionally biased region" description="Low complexity" evidence="16">
    <location>
        <begin position="176"/>
        <end position="186"/>
    </location>
</feature>
<proteinExistence type="inferred from homology"/>
<evidence type="ECO:0000256" key="3">
    <source>
        <dbReference type="ARBA" id="ARBA00005343"/>
    </source>
</evidence>
<evidence type="ECO:0000256" key="9">
    <source>
        <dbReference type="ARBA" id="ARBA00022989"/>
    </source>
</evidence>
<evidence type="ECO:0000256" key="1">
    <source>
        <dbReference type="ARBA" id="ARBA00004479"/>
    </source>
</evidence>
<evidence type="ECO:0000256" key="16">
    <source>
        <dbReference type="SAM" id="MobiDB-lite"/>
    </source>
</evidence>
<feature type="compositionally biased region" description="Basic and acidic residues" evidence="16">
    <location>
        <begin position="339"/>
        <end position="348"/>
    </location>
</feature>
<evidence type="ECO:0000256" key="10">
    <source>
        <dbReference type="ARBA" id="ARBA00023136"/>
    </source>
</evidence>
<evidence type="ECO:0000256" key="11">
    <source>
        <dbReference type="ARBA" id="ARBA00023180"/>
    </source>
</evidence>
<evidence type="ECO:0000313" key="20">
    <source>
        <dbReference type="Proteomes" id="UP001176940"/>
    </source>
</evidence>
<comment type="subcellular location">
    <subcellularLocation>
        <location evidence="1 15">Membrane</location>
        <topology evidence="1 15">Single-pass type I membrane protein</topology>
    </subcellularLocation>
    <subcellularLocation>
        <location evidence="2">Secreted</location>
        <location evidence="2">Extracellular exosome</location>
    </subcellularLocation>
</comment>
<feature type="region of interest" description="Disordered" evidence="16">
    <location>
        <begin position="276"/>
        <end position="475"/>
    </location>
</feature>
<evidence type="ECO:0000259" key="18">
    <source>
        <dbReference type="SMART" id="SM00294"/>
    </source>
</evidence>
<evidence type="ECO:0000256" key="6">
    <source>
        <dbReference type="ARBA" id="ARBA00022692"/>
    </source>
</evidence>
<dbReference type="InterPro" id="IPR027789">
    <property type="entry name" value="Syndecan/Neurexin_dom"/>
</dbReference>
<dbReference type="InterPro" id="IPR001050">
    <property type="entry name" value="Syndecan"/>
</dbReference>
<sequence length="541" mass="58710">MERRMHLLGSFGVFRKTLVKLCSNLQKYTDLVLSKKLSANRDGVLTVDETVPLPEDLDASGDDEDFSGSGSDGFFVDSESKDVTVFTTSISTLVPTVEGSTAAQEPEIVEKEESKTEDTTKSADTTTSPSDDITDPIAVDTGDAEATTKEATSPPFQQEETEDKKHHHHRHHHHTTTSSTTTSSTTLPSESGGDVDDTTDILLAVDLPEETTTNIPDTEPGLHHVPQELTTPVEDLANHDVFHGETTSGATSTYVDNEEAAVDALDNLPSLVTTTVAEESSTHKDHHHHHHHHHPPPHHTTTTQFVELGVEEEETTKPSDPVEPESNAEGGEKATTVSEDEHPPDGHHHVSTTMSAEPEKPHEVHTPDTKGRRIHVPDGGSTTAVPVISEDEQLPKDTENDDFTSTTAQYNVSRSPFDENDEISDSKEEGPSGVADEASLDDDIFFESTNSVLNEGRMNPSSEEGNSDDGSSDASHGIMERKELLAGIIAGGVAGLVFAAALVVFVLYRMKKKDEGSYSLEEPKQSNGGYQKPREQREFYA</sequence>
<keyword evidence="10 17" id="KW-0472">Membrane</keyword>
<feature type="compositionally biased region" description="Basic and acidic residues" evidence="16">
    <location>
        <begin position="108"/>
        <end position="121"/>
    </location>
</feature>
<dbReference type="Proteomes" id="UP001176940">
    <property type="component" value="Unassembled WGS sequence"/>
</dbReference>
<feature type="domain" description="Neurexin/syndecan/glycophorin C" evidence="18">
    <location>
        <begin position="507"/>
        <end position="525"/>
    </location>
</feature>
<feature type="compositionally biased region" description="Polar residues" evidence="16">
    <location>
        <begin position="149"/>
        <end position="158"/>
    </location>
</feature>
<feature type="compositionally biased region" description="Low complexity" evidence="16">
    <location>
        <begin position="122"/>
        <end position="137"/>
    </location>
</feature>
<reference evidence="19" key="1">
    <citation type="submission" date="2023-07" db="EMBL/GenBank/DDBJ databases">
        <authorList>
            <person name="Stuckert A."/>
        </authorList>
    </citation>
    <scope>NUCLEOTIDE SEQUENCE</scope>
</reference>
<keyword evidence="9 17" id="KW-1133">Transmembrane helix</keyword>
<dbReference type="Pfam" id="PF01034">
    <property type="entry name" value="Syndecan"/>
    <property type="match status" value="1"/>
</dbReference>
<evidence type="ECO:0000256" key="5">
    <source>
        <dbReference type="ARBA" id="ARBA00022553"/>
    </source>
</evidence>
<feature type="region of interest" description="Disordered" evidence="16">
    <location>
        <begin position="97"/>
        <end position="197"/>
    </location>
</feature>
<keyword evidence="8 15" id="KW-0654">Proteoglycan</keyword>
<dbReference type="EMBL" id="CAUEEQ010021571">
    <property type="protein sequence ID" value="CAJ0943712.1"/>
    <property type="molecule type" value="Genomic_DNA"/>
</dbReference>
<organism evidence="19 20">
    <name type="scientific">Ranitomeya imitator</name>
    <name type="common">mimic poison frog</name>
    <dbReference type="NCBI Taxonomy" id="111125"/>
    <lineage>
        <taxon>Eukaryota</taxon>
        <taxon>Metazoa</taxon>
        <taxon>Chordata</taxon>
        <taxon>Craniata</taxon>
        <taxon>Vertebrata</taxon>
        <taxon>Euteleostomi</taxon>
        <taxon>Amphibia</taxon>
        <taxon>Batrachia</taxon>
        <taxon>Anura</taxon>
        <taxon>Neobatrachia</taxon>
        <taxon>Hyloidea</taxon>
        <taxon>Dendrobatidae</taxon>
        <taxon>Dendrobatinae</taxon>
        <taxon>Ranitomeya</taxon>
    </lineage>
</organism>
<keyword evidence="12 15" id="KW-0357">Heparan sulfate</keyword>
<accession>A0ABN9LMR9</accession>
<evidence type="ECO:0000256" key="8">
    <source>
        <dbReference type="ARBA" id="ARBA00022974"/>
    </source>
</evidence>
<evidence type="ECO:0000256" key="17">
    <source>
        <dbReference type="SAM" id="Phobius"/>
    </source>
</evidence>
<evidence type="ECO:0000256" key="2">
    <source>
        <dbReference type="ARBA" id="ARBA00004550"/>
    </source>
</evidence>
<evidence type="ECO:0000256" key="15">
    <source>
        <dbReference type="RuleBase" id="RU000649"/>
    </source>
</evidence>
<feature type="compositionally biased region" description="Basic and acidic residues" evidence="16">
    <location>
        <begin position="515"/>
        <end position="524"/>
    </location>
</feature>
<keyword evidence="5" id="KW-0597">Phosphoprotein</keyword>
<keyword evidence="11 15" id="KW-0325">Glycoprotein</keyword>
<comment type="function">
    <text evidence="13">Cell surface proteoglycan that contains both heparan sulfate and chondroitin sulfate and that links the cytoskeleton to the interstitial matrix. Regulates exosome biogenesis in concert with SDCBP and PDCD6IP. Able to induce its own expression in dental mesenchymal cells and also in the neighboring dental epithelial cells via an MSX1-mediated pathway.</text>
</comment>
<comment type="subunit">
    <text evidence="14">Interacts with CDCP1. Interacts (via C-terminus) with TIAM1 (via PDZ domain). Interacts with MDK.</text>
</comment>
<evidence type="ECO:0000256" key="4">
    <source>
        <dbReference type="ARBA" id="ARBA00022525"/>
    </source>
</evidence>
<dbReference type="SMART" id="SM00294">
    <property type="entry name" value="4.1m"/>
    <property type="match status" value="1"/>
</dbReference>
<dbReference type="InterPro" id="IPR030479">
    <property type="entry name" value="Syndecan_CS"/>
</dbReference>
<evidence type="ECO:0000256" key="7">
    <source>
        <dbReference type="ARBA" id="ARBA00022729"/>
    </source>
</evidence>
<dbReference type="PANTHER" id="PTHR10915">
    <property type="entry name" value="SYNDECAN"/>
    <property type="match status" value="1"/>
</dbReference>
<keyword evidence="20" id="KW-1185">Reference proteome</keyword>
<evidence type="ECO:0000313" key="19">
    <source>
        <dbReference type="EMBL" id="CAJ0943712.1"/>
    </source>
</evidence>
<feature type="compositionally biased region" description="Polar residues" evidence="16">
    <location>
        <begin position="403"/>
        <end position="414"/>
    </location>
</feature>
<evidence type="ECO:0000256" key="13">
    <source>
        <dbReference type="ARBA" id="ARBA00045247"/>
    </source>
</evidence>
<keyword evidence="7" id="KW-0732">Signal</keyword>
<feature type="compositionally biased region" description="Basic residues" evidence="16">
    <location>
        <begin position="284"/>
        <end position="297"/>
    </location>
</feature>
<gene>
    <name evidence="19" type="ORF">RIMI_LOCUS10103401</name>
</gene>
<feature type="compositionally biased region" description="Basic and acidic residues" evidence="16">
    <location>
        <begin position="532"/>
        <end position="541"/>
    </location>
</feature>
<dbReference type="PROSITE" id="PS00964">
    <property type="entry name" value="SYNDECAN"/>
    <property type="match status" value="1"/>
</dbReference>
<comment type="similarity">
    <text evidence="3 15">Belongs to the syndecan proteoglycan family.</text>
</comment>